<evidence type="ECO:0000256" key="2">
    <source>
        <dbReference type="SAM" id="SignalP"/>
    </source>
</evidence>
<feature type="region of interest" description="Disordered" evidence="1">
    <location>
        <begin position="153"/>
        <end position="173"/>
    </location>
</feature>
<organism evidence="3 4">
    <name type="scientific">Hesseltinella vesiculosa</name>
    <dbReference type="NCBI Taxonomy" id="101127"/>
    <lineage>
        <taxon>Eukaryota</taxon>
        <taxon>Fungi</taxon>
        <taxon>Fungi incertae sedis</taxon>
        <taxon>Mucoromycota</taxon>
        <taxon>Mucoromycotina</taxon>
        <taxon>Mucoromycetes</taxon>
        <taxon>Mucorales</taxon>
        <taxon>Cunninghamellaceae</taxon>
        <taxon>Hesseltinella</taxon>
    </lineage>
</organism>
<dbReference type="Proteomes" id="UP000242146">
    <property type="component" value="Unassembled WGS sequence"/>
</dbReference>
<accession>A0A1X2GEX5</accession>
<keyword evidence="4" id="KW-1185">Reference proteome</keyword>
<evidence type="ECO:0000313" key="3">
    <source>
        <dbReference type="EMBL" id="ORX52302.1"/>
    </source>
</evidence>
<dbReference type="PANTHER" id="PTHR39219">
    <property type="entry name" value="ER MEMBRANE PROTEIN COMPLEX SUBUNIT 10"/>
    <property type="match status" value="1"/>
</dbReference>
<evidence type="ECO:0000313" key="4">
    <source>
        <dbReference type="Proteomes" id="UP000242146"/>
    </source>
</evidence>
<name>A0A1X2GEX5_9FUNG</name>
<dbReference type="CDD" id="cd22209">
    <property type="entry name" value="EMC10"/>
    <property type="match status" value="1"/>
</dbReference>
<dbReference type="PANTHER" id="PTHR39219:SF1">
    <property type="entry name" value="ER MEMBRANE PROTEIN COMPLEX SUBUNIT 10"/>
    <property type="match status" value="1"/>
</dbReference>
<keyword evidence="2" id="KW-0732">Signal</keyword>
<comment type="caution">
    <text evidence="3">The sequence shown here is derived from an EMBL/GenBank/DDBJ whole genome shotgun (WGS) entry which is preliminary data.</text>
</comment>
<proteinExistence type="predicted"/>
<protein>
    <submittedName>
        <fullName evidence="3">Uncharacterized protein</fullName>
    </submittedName>
</protein>
<reference evidence="3 4" key="1">
    <citation type="submission" date="2016-07" db="EMBL/GenBank/DDBJ databases">
        <title>Pervasive Adenine N6-methylation of Active Genes in Fungi.</title>
        <authorList>
            <consortium name="DOE Joint Genome Institute"/>
            <person name="Mondo S.J."/>
            <person name="Dannebaum R.O."/>
            <person name="Kuo R.C."/>
            <person name="Labutti K."/>
            <person name="Haridas S."/>
            <person name="Kuo A."/>
            <person name="Salamov A."/>
            <person name="Ahrendt S.R."/>
            <person name="Lipzen A."/>
            <person name="Sullivan W."/>
            <person name="Andreopoulos W.B."/>
            <person name="Clum A."/>
            <person name="Lindquist E."/>
            <person name="Daum C."/>
            <person name="Ramamoorthy G.K."/>
            <person name="Gryganskyi A."/>
            <person name="Culley D."/>
            <person name="Magnuson J.K."/>
            <person name="James T.Y."/>
            <person name="O'Malley M.A."/>
            <person name="Stajich J.E."/>
            <person name="Spatafora J.W."/>
            <person name="Visel A."/>
            <person name="Grigoriev I.V."/>
        </authorList>
    </citation>
    <scope>NUCLEOTIDE SEQUENCE [LARGE SCALE GENOMIC DNA]</scope>
    <source>
        <strain evidence="3 4">NRRL 3301</strain>
    </source>
</reference>
<dbReference type="EMBL" id="MCGT01000018">
    <property type="protein sequence ID" value="ORX52302.1"/>
    <property type="molecule type" value="Genomic_DNA"/>
</dbReference>
<dbReference type="STRING" id="101127.A0A1X2GEX5"/>
<dbReference type="OrthoDB" id="1894652at2759"/>
<feature type="chain" id="PRO_5013118018" evidence="2">
    <location>
        <begin position="20"/>
        <end position="216"/>
    </location>
</feature>
<sequence length="216" mass="23726">MNIILLSVLLLFLVALAQGEETLTVYHKKGNDFLRRGTIDGLPLAPKYTADPHGQGDLAPGLYQVKIKNENTGSITLTSIPSCQLISSQFSDLFRIHLDQDNHVYEVDYFATTSDCSPFSSTLPTKDFNTSVSVSRAHDGPKPVIGNFQQVNKKTAAKPVAGQDQEGEGMKEPEEEKSFFQKYWYLLLGAGFLLMSNLAPPEEQGNNGGNSNARRS</sequence>
<gene>
    <name evidence="3" type="ORF">DM01DRAFT_1408206</name>
</gene>
<dbReference type="Pfam" id="PF21203">
    <property type="entry name" value="ECM10"/>
    <property type="match status" value="1"/>
</dbReference>
<evidence type="ECO:0000256" key="1">
    <source>
        <dbReference type="SAM" id="MobiDB-lite"/>
    </source>
</evidence>
<dbReference type="AlphaFoldDB" id="A0A1X2GEX5"/>
<feature type="signal peptide" evidence="2">
    <location>
        <begin position="1"/>
        <end position="19"/>
    </location>
</feature>